<dbReference type="InterPro" id="IPR002197">
    <property type="entry name" value="HTH_Fis"/>
</dbReference>
<evidence type="ECO:0000313" key="10">
    <source>
        <dbReference type="Proteomes" id="UP000293902"/>
    </source>
</evidence>
<dbReference type="OrthoDB" id="9763792at2"/>
<dbReference type="GO" id="GO:0005524">
    <property type="term" value="F:ATP binding"/>
    <property type="evidence" value="ECO:0007669"/>
    <property type="project" value="UniProtKB-KW"/>
</dbReference>
<dbReference type="AlphaFoldDB" id="A0A328FHL0"/>
<evidence type="ECO:0000256" key="3">
    <source>
        <dbReference type="ARBA" id="ARBA00023015"/>
    </source>
</evidence>
<dbReference type="Gene3D" id="1.10.10.60">
    <property type="entry name" value="Homeodomain-like"/>
    <property type="match status" value="1"/>
</dbReference>
<dbReference type="Pfam" id="PF02954">
    <property type="entry name" value="HTH_8"/>
    <property type="match status" value="1"/>
</dbReference>
<dbReference type="EMBL" id="QLNI01000001">
    <property type="protein sequence ID" value="RAM03939.1"/>
    <property type="molecule type" value="Genomic_DNA"/>
</dbReference>
<dbReference type="GO" id="GO:0043565">
    <property type="term" value="F:sequence-specific DNA binding"/>
    <property type="evidence" value="ECO:0007669"/>
    <property type="project" value="InterPro"/>
</dbReference>
<keyword evidence="3" id="KW-0805">Transcription regulation</keyword>
<dbReference type="PROSITE" id="PS00675">
    <property type="entry name" value="SIGMA54_INTERACT_1"/>
    <property type="match status" value="1"/>
</dbReference>
<dbReference type="SUPFAM" id="SSF46689">
    <property type="entry name" value="Homeodomain-like"/>
    <property type="match status" value="1"/>
</dbReference>
<keyword evidence="4" id="KW-0238">DNA-binding</keyword>
<dbReference type="InterPro" id="IPR003593">
    <property type="entry name" value="AAA+_ATPase"/>
</dbReference>
<evidence type="ECO:0000256" key="5">
    <source>
        <dbReference type="ARBA" id="ARBA00023163"/>
    </source>
</evidence>
<dbReference type="InterPro" id="IPR025662">
    <property type="entry name" value="Sigma_54_int_dom_ATP-bd_1"/>
</dbReference>
<evidence type="ECO:0000256" key="2">
    <source>
        <dbReference type="ARBA" id="ARBA00022840"/>
    </source>
</evidence>
<dbReference type="Gene3D" id="3.40.50.300">
    <property type="entry name" value="P-loop containing nucleotide triphosphate hydrolases"/>
    <property type="match status" value="1"/>
</dbReference>
<dbReference type="RefSeq" id="WP_111952599.1">
    <property type="nucleotide sequence ID" value="NZ_CP036313.1"/>
</dbReference>
<dbReference type="InterPro" id="IPR002078">
    <property type="entry name" value="Sigma_54_int"/>
</dbReference>
<dbReference type="CDD" id="cd00009">
    <property type="entry name" value="AAA"/>
    <property type="match status" value="1"/>
</dbReference>
<dbReference type="PRINTS" id="PR01590">
    <property type="entry name" value="HTHFIS"/>
</dbReference>
<gene>
    <name evidence="8" type="ORF">DO021_00500</name>
    <name evidence="7" type="ORF">EYB58_08515</name>
</gene>
<keyword evidence="5" id="KW-0804">Transcription</keyword>
<evidence type="ECO:0000313" key="9">
    <source>
        <dbReference type="Proteomes" id="UP000248798"/>
    </source>
</evidence>
<feature type="domain" description="Sigma-54 factor interaction" evidence="6">
    <location>
        <begin position="28"/>
        <end position="258"/>
    </location>
</feature>
<dbReference type="Proteomes" id="UP000248798">
    <property type="component" value="Unassembled WGS sequence"/>
</dbReference>
<dbReference type="PANTHER" id="PTHR32071">
    <property type="entry name" value="TRANSCRIPTIONAL REGULATORY PROTEIN"/>
    <property type="match status" value="1"/>
</dbReference>
<dbReference type="InterPro" id="IPR025943">
    <property type="entry name" value="Sigma_54_int_dom_ATP-bd_2"/>
</dbReference>
<keyword evidence="10" id="KW-1185">Reference proteome</keyword>
<reference evidence="7 10" key="2">
    <citation type="submission" date="2019-02" db="EMBL/GenBank/DDBJ databases">
        <title>Complete genome sequence of Desulfobacter hydrogenophilus AcRS1.</title>
        <authorList>
            <person name="Marietou A."/>
            <person name="Lund M.B."/>
            <person name="Marshall I.P.G."/>
            <person name="Schreiber L."/>
            <person name="Jorgensen B."/>
        </authorList>
    </citation>
    <scope>NUCLEOTIDE SEQUENCE [LARGE SCALE GENOMIC DNA]</scope>
    <source>
        <strain evidence="7 10">AcRS1</strain>
    </source>
</reference>
<dbReference type="GO" id="GO:0006355">
    <property type="term" value="P:regulation of DNA-templated transcription"/>
    <property type="evidence" value="ECO:0007669"/>
    <property type="project" value="InterPro"/>
</dbReference>
<dbReference type="PANTHER" id="PTHR32071:SF57">
    <property type="entry name" value="C4-DICARBOXYLATE TRANSPORT TRANSCRIPTIONAL REGULATORY PROTEIN DCTD"/>
    <property type="match status" value="1"/>
</dbReference>
<dbReference type="Gene3D" id="1.10.8.60">
    <property type="match status" value="1"/>
</dbReference>
<dbReference type="InterPro" id="IPR025944">
    <property type="entry name" value="Sigma_54_int_dom_CS"/>
</dbReference>
<dbReference type="InterPro" id="IPR027417">
    <property type="entry name" value="P-loop_NTPase"/>
</dbReference>
<evidence type="ECO:0000313" key="7">
    <source>
        <dbReference type="EMBL" id="QBH12955.1"/>
    </source>
</evidence>
<keyword evidence="2" id="KW-0067">ATP-binding</keyword>
<dbReference type="InterPro" id="IPR009057">
    <property type="entry name" value="Homeodomain-like_sf"/>
</dbReference>
<dbReference type="Proteomes" id="UP000293902">
    <property type="component" value="Chromosome"/>
</dbReference>
<dbReference type="PROSITE" id="PS00688">
    <property type="entry name" value="SIGMA54_INTERACT_3"/>
    <property type="match status" value="1"/>
</dbReference>
<sequence length="351" mass="39004">MAQATAEKTTGSVDAPPKNVSSFNRNGIAGISKGLMAVLDRVRKVARSDSSVLITGESGTGKELIARAIHKNSARKDGPMVVINCGAIPSELLESELFGHERGAFTGAHRARTGRFEIADKGTIFLDEIGDMSPDLQVKLLRALQERRFERVGGSQTISVDIRVISATNKNLTAAIENNEFREDLYYRLNVIPIDILPLRERPEDIIPLVDHFQSGFARRNTEYMPKIFPDSVKQVLATYEWPGNIRELENLVERLSVLVEEDTVSIADLPGCMTDAKTETTRVCVAGVFQKNIGFNEAVESYQKSLITHALNKTGWVKARAAEMLKMNRTTLVEKIKKMDIEPEDEMPVF</sequence>
<dbReference type="SUPFAM" id="SSF52540">
    <property type="entry name" value="P-loop containing nucleoside triphosphate hydrolases"/>
    <property type="match status" value="1"/>
</dbReference>
<proteinExistence type="predicted"/>
<dbReference type="PROSITE" id="PS50045">
    <property type="entry name" value="SIGMA54_INTERACT_4"/>
    <property type="match status" value="1"/>
</dbReference>
<dbReference type="FunFam" id="3.40.50.300:FF:000006">
    <property type="entry name" value="DNA-binding transcriptional regulator NtrC"/>
    <property type="match status" value="1"/>
</dbReference>
<dbReference type="PROSITE" id="PS00676">
    <property type="entry name" value="SIGMA54_INTERACT_2"/>
    <property type="match status" value="1"/>
</dbReference>
<dbReference type="EMBL" id="CP036313">
    <property type="protein sequence ID" value="QBH12955.1"/>
    <property type="molecule type" value="Genomic_DNA"/>
</dbReference>
<evidence type="ECO:0000259" key="6">
    <source>
        <dbReference type="PROSITE" id="PS50045"/>
    </source>
</evidence>
<accession>A0A328FHL0</accession>
<evidence type="ECO:0000256" key="1">
    <source>
        <dbReference type="ARBA" id="ARBA00022741"/>
    </source>
</evidence>
<dbReference type="InterPro" id="IPR058031">
    <property type="entry name" value="AAA_lid_NorR"/>
</dbReference>
<evidence type="ECO:0000256" key="4">
    <source>
        <dbReference type="ARBA" id="ARBA00023125"/>
    </source>
</evidence>
<keyword evidence="1" id="KW-0547">Nucleotide-binding</keyword>
<organism evidence="8 9">
    <name type="scientific">Desulfobacter hydrogenophilus</name>
    <dbReference type="NCBI Taxonomy" id="2291"/>
    <lineage>
        <taxon>Bacteria</taxon>
        <taxon>Pseudomonadati</taxon>
        <taxon>Thermodesulfobacteriota</taxon>
        <taxon>Desulfobacteria</taxon>
        <taxon>Desulfobacterales</taxon>
        <taxon>Desulfobacteraceae</taxon>
        <taxon>Desulfobacter</taxon>
    </lineage>
</organism>
<protein>
    <submittedName>
        <fullName evidence="8">Sigma-54-dependent Fis family transcriptional regulator</fullName>
    </submittedName>
</protein>
<reference evidence="8 9" key="1">
    <citation type="submission" date="2018-06" db="EMBL/GenBank/DDBJ databases">
        <title>Complete Genome Sequence of Desulfobacter hydrogenophilus (DSM3380).</title>
        <authorList>
            <person name="Marietou A."/>
            <person name="Schreiber L."/>
            <person name="Marshall I."/>
            <person name="Jorgensen B."/>
        </authorList>
    </citation>
    <scope>NUCLEOTIDE SEQUENCE [LARGE SCALE GENOMIC DNA]</scope>
    <source>
        <strain evidence="8 9">DSM 3380</strain>
    </source>
</reference>
<dbReference type="SMART" id="SM00382">
    <property type="entry name" value="AAA"/>
    <property type="match status" value="1"/>
</dbReference>
<dbReference type="Pfam" id="PF00158">
    <property type="entry name" value="Sigma54_activat"/>
    <property type="match status" value="1"/>
</dbReference>
<name>A0A328FHL0_9BACT</name>
<dbReference type="Pfam" id="PF25601">
    <property type="entry name" value="AAA_lid_14"/>
    <property type="match status" value="1"/>
</dbReference>
<evidence type="ECO:0000313" key="8">
    <source>
        <dbReference type="EMBL" id="RAM03939.1"/>
    </source>
</evidence>